<sequence>MGQLVNGKWDPEANQGGAGIRHWLTQDGSPGPDGQKGFPAEKGRYALYVAHGCPFAHRTVLIRKLKKLEDAIPLYVTSPTVPQRTGWNFDTKVAGTTGDPVNHFKTLSELYIQTDPNYTGRVTVPVLYDTKDKVIVNNESSDIVEMLNTAFNHLGADPYDYVPESDHEHINQLTGEMVGNISGSLYRALFTKDQATFDEYQARIFDSLQSLDKELAQQRYIAGPKITAADIYLFVILVRAPIQLPFARLIYRRPQDYPNLWNYAKDLYQSGFGETVNWEHIVALIFAGHDYDAAGIIPRAPEIDLLSAHNRAELEYEVKDSAQIHRNKYI</sequence>
<feature type="domain" description="GST C-terminal" evidence="2">
    <location>
        <begin position="163"/>
        <end position="284"/>
    </location>
</feature>
<evidence type="ECO:0000256" key="1">
    <source>
        <dbReference type="SAM" id="MobiDB-lite"/>
    </source>
</evidence>
<dbReference type="PANTHER" id="PTHR32419">
    <property type="entry name" value="GLUTATHIONYL-HYDROQUINONE REDUCTASE"/>
    <property type="match status" value="1"/>
</dbReference>
<dbReference type="STRING" id="45607.A0A2T0FHX8"/>
<dbReference type="SUPFAM" id="SSF52833">
    <property type="entry name" value="Thioredoxin-like"/>
    <property type="match status" value="1"/>
</dbReference>
<dbReference type="GeneID" id="36515917"/>
<feature type="region of interest" description="Disordered" evidence="1">
    <location>
        <begin position="1"/>
        <end position="37"/>
    </location>
</feature>
<dbReference type="GO" id="GO:0005737">
    <property type="term" value="C:cytoplasm"/>
    <property type="evidence" value="ECO:0007669"/>
    <property type="project" value="TreeGrafter"/>
</dbReference>
<dbReference type="OrthoDB" id="2309723at2759"/>
<evidence type="ECO:0000259" key="2">
    <source>
        <dbReference type="PROSITE" id="PS50405"/>
    </source>
</evidence>
<dbReference type="EMBL" id="NDIQ01000021">
    <property type="protein sequence ID" value="PRT54549.1"/>
    <property type="molecule type" value="Genomic_DNA"/>
</dbReference>
<dbReference type="Proteomes" id="UP000238350">
    <property type="component" value="Unassembled WGS sequence"/>
</dbReference>
<dbReference type="PROSITE" id="PS50405">
    <property type="entry name" value="GST_CTER"/>
    <property type="match status" value="1"/>
</dbReference>
<dbReference type="InterPro" id="IPR004045">
    <property type="entry name" value="Glutathione_S-Trfase_N"/>
</dbReference>
<gene>
    <name evidence="3" type="ORF">B9G98_02169</name>
</gene>
<dbReference type="InterPro" id="IPR010987">
    <property type="entry name" value="Glutathione-S-Trfase_C-like"/>
</dbReference>
<dbReference type="GO" id="GO:0004364">
    <property type="term" value="F:glutathione transferase activity"/>
    <property type="evidence" value="ECO:0007669"/>
    <property type="project" value="InterPro"/>
</dbReference>
<dbReference type="InterPro" id="IPR036282">
    <property type="entry name" value="Glutathione-S-Trfase_C_sf"/>
</dbReference>
<reference evidence="3 4" key="1">
    <citation type="submission" date="2017-04" db="EMBL/GenBank/DDBJ databases">
        <title>Genome sequencing of [Candida] sorbophila.</title>
        <authorList>
            <person name="Ahn J.O."/>
        </authorList>
    </citation>
    <scope>NUCLEOTIDE SEQUENCE [LARGE SCALE GENOMIC DNA]</scope>
    <source>
        <strain evidence="3 4">DS02</strain>
    </source>
</reference>
<dbReference type="RefSeq" id="XP_024664494.1">
    <property type="nucleotide sequence ID" value="XM_024808726.1"/>
</dbReference>
<protein>
    <submittedName>
        <fullName evidence="3">Glutathionyl-hydroquinone reductase YqjG</fullName>
    </submittedName>
</protein>
<accession>A0A2T0FHX8</accession>
<dbReference type="Pfam" id="PF13410">
    <property type="entry name" value="GST_C_2"/>
    <property type="match status" value="1"/>
</dbReference>
<dbReference type="Gene3D" id="3.40.30.10">
    <property type="entry name" value="Glutaredoxin"/>
    <property type="match status" value="1"/>
</dbReference>
<organism evidence="3 4">
    <name type="scientific">Wickerhamiella sorbophila</name>
    <dbReference type="NCBI Taxonomy" id="45607"/>
    <lineage>
        <taxon>Eukaryota</taxon>
        <taxon>Fungi</taxon>
        <taxon>Dikarya</taxon>
        <taxon>Ascomycota</taxon>
        <taxon>Saccharomycotina</taxon>
        <taxon>Dipodascomycetes</taxon>
        <taxon>Dipodascales</taxon>
        <taxon>Trichomonascaceae</taxon>
        <taxon>Wickerhamiella</taxon>
    </lineage>
</organism>
<dbReference type="SUPFAM" id="SSF47616">
    <property type="entry name" value="GST C-terminal domain-like"/>
    <property type="match status" value="1"/>
</dbReference>
<keyword evidence="4" id="KW-1185">Reference proteome</keyword>
<name>A0A2T0FHX8_9ASCO</name>
<evidence type="ECO:0000313" key="3">
    <source>
        <dbReference type="EMBL" id="PRT54549.1"/>
    </source>
</evidence>
<dbReference type="Pfam" id="PF13409">
    <property type="entry name" value="GST_N_2"/>
    <property type="match status" value="1"/>
</dbReference>
<dbReference type="PANTHER" id="PTHR32419:SF6">
    <property type="entry name" value="GLUTATHIONE S-TRANSFERASE OMEGA-LIKE 1-RELATED"/>
    <property type="match status" value="1"/>
</dbReference>
<dbReference type="AlphaFoldDB" id="A0A2T0FHX8"/>
<dbReference type="Gene3D" id="1.20.1050.10">
    <property type="match status" value="1"/>
</dbReference>
<proteinExistence type="predicted"/>
<evidence type="ECO:0000313" key="4">
    <source>
        <dbReference type="Proteomes" id="UP000238350"/>
    </source>
</evidence>
<comment type="caution">
    <text evidence="3">The sequence shown here is derived from an EMBL/GenBank/DDBJ whole genome shotgun (WGS) entry which is preliminary data.</text>
</comment>
<dbReference type="InterPro" id="IPR036249">
    <property type="entry name" value="Thioredoxin-like_sf"/>
</dbReference>
<dbReference type="InterPro" id="IPR016639">
    <property type="entry name" value="GST_Omega/GSH"/>
</dbReference>